<proteinExistence type="predicted"/>
<dbReference type="Pfam" id="PF17921">
    <property type="entry name" value="Integrase_H2C2"/>
    <property type="match status" value="1"/>
</dbReference>
<keyword evidence="4" id="KW-1185">Reference proteome</keyword>
<dbReference type="CDD" id="cd01647">
    <property type="entry name" value="RT_LTR"/>
    <property type="match status" value="1"/>
</dbReference>
<dbReference type="InterPro" id="IPR043502">
    <property type="entry name" value="DNA/RNA_pol_sf"/>
</dbReference>
<evidence type="ECO:0000313" key="3">
    <source>
        <dbReference type="EMBL" id="KAJ9547866.1"/>
    </source>
</evidence>
<comment type="caution">
    <text evidence="3">The sequence shown here is derived from an EMBL/GenBank/DDBJ whole genome shotgun (WGS) entry which is preliminary data.</text>
</comment>
<keyword evidence="1" id="KW-0511">Multifunctional enzyme</keyword>
<name>A0AA38WGT3_9ASTR</name>
<dbReference type="InterPro" id="IPR043128">
    <property type="entry name" value="Rev_trsase/Diguanyl_cyclase"/>
</dbReference>
<dbReference type="FunFam" id="3.30.70.270:FF:000020">
    <property type="entry name" value="Transposon Tf2-6 polyprotein-like Protein"/>
    <property type="match status" value="1"/>
</dbReference>
<accession>A0AA38WGT3</accession>
<dbReference type="EMBL" id="JARYMX010000005">
    <property type="protein sequence ID" value="KAJ9547866.1"/>
    <property type="molecule type" value="Genomic_DNA"/>
</dbReference>
<dbReference type="PROSITE" id="PS50878">
    <property type="entry name" value="RT_POL"/>
    <property type="match status" value="1"/>
</dbReference>
<dbReference type="SUPFAM" id="SSF56672">
    <property type="entry name" value="DNA/RNA polymerases"/>
    <property type="match status" value="1"/>
</dbReference>
<dbReference type="Gene3D" id="3.30.70.270">
    <property type="match status" value="2"/>
</dbReference>
<reference evidence="3" key="1">
    <citation type="submission" date="2023-03" db="EMBL/GenBank/DDBJ databases">
        <title>Chromosome-scale reference genome and RAD-based genetic map of yellow starthistle (Centaurea solstitialis) reveal putative structural variation and QTLs associated with invader traits.</title>
        <authorList>
            <person name="Reatini B."/>
            <person name="Cang F.A."/>
            <person name="Jiang Q."/>
            <person name="Mckibben M.T.W."/>
            <person name="Barker M.S."/>
            <person name="Rieseberg L.H."/>
            <person name="Dlugosch K.M."/>
        </authorList>
    </citation>
    <scope>NUCLEOTIDE SEQUENCE</scope>
    <source>
        <strain evidence="3">CAN-66</strain>
        <tissue evidence="3">Leaf</tissue>
    </source>
</reference>
<dbReference type="InterPro" id="IPR050951">
    <property type="entry name" value="Retrovirus_Pol_polyprotein"/>
</dbReference>
<dbReference type="InterPro" id="IPR041577">
    <property type="entry name" value="RT_RNaseH_2"/>
</dbReference>
<dbReference type="PANTHER" id="PTHR37984">
    <property type="entry name" value="PROTEIN CBG26694"/>
    <property type="match status" value="1"/>
</dbReference>
<evidence type="ECO:0000259" key="2">
    <source>
        <dbReference type="PROSITE" id="PS50878"/>
    </source>
</evidence>
<evidence type="ECO:0000313" key="4">
    <source>
        <dbReference type="Proteomes" id="UP001172457"/>
    </source>
</evidence>
<organism evidence="3 4">
    <name type="scientific">Centaurea solstitialis</name>
    <name type="common">yellow star-thistle</name>
    <dbReference type="NCBI Taxonomy" id="347529"/>
    <lineage>
        <taxon>Eukaryota</taxon>
        <taxon>Viridiplantae</taxon>
        <taxon>Streptophyta</taxon>
        <taxon>Embryophyta</taxon>
        <taxon>Tracheophyta</taxon>
        <taxon>Spermatophyta</taxon>
        <taxon>Magnoliopsida</taxon>
        <taxon>eudicotyledons</taxon>
        <taxon>Gunneridae</taxon>
        <taxon>Pentapetalae</taxon>
        <taxon>asterids</taxon>
        <taxon>campanulids</taxon>
        <taxon>Asterales</taxon>
        <taxon>Asteraceae</taxon>
        <taxon>Carduoideae</taxon>
        <taxon>Cardueae</taxon>
        <taxon>Centaureinae</taxon>
        <taxon>Centaurea</taxon>
    </lineage>
</organism>
<dbReference type="FunFam" id="3.30.70.270:FF:000003">
    <property type="entry name" value="Transposon Ty3-G Gag-Pol polyprotein"/>
    <property type="match status" value="1"/>
</dbReference>
<dbReference type="GO" id="GO:0003824">
    <property type="term" value="F:catalytic activity"/>
    <property type="evidence" value="ECO:0007669"/>
    <property type="project" value="UniProtKB-KW"/>
</dbReference>
<dbReference type="InterPro" id="IPR041588">
    <property type="entry name" value="Integrase_H2C2"/>
</dbReference>
<dbReference type="Proteomes" id="UP001172457">
    <property type="component" value="Chromosome 5"/>
</dbReference>
<dbReference type="InterPro" id="IPR000477">
    <property type="entry name" value="RT_dom"/>
</dbReference>
<sequence length="391" mass="45018">MRPGDEWKTAFKTRDGLYEWRVMPFGLSNAPSTFMRLMNQLFKPFIGRCVVVYFDDILVFSKTPVDHLQHLREIFILLREQKLYANPKKCHFLTTEVIFLGYLVSAQGIRMDNSKVQAITSWPIPTSLQDIRSFHGLASFYRRFIKNFSSILGPITECLKSSKFTWNVAAQKAFDELKSKVTQDPILALPNFNDVFQVECDASGIGIGGVLSQQNRPIAFFSAKLNEAQWKYSQAKLNPRHARWVEQLQEYTFIIRHKAGHANAVVDALNRRHALVTSVQLQVIGLDSIRHLYLDDPDFHTIWSKCMAHGFNGYVRRDGFLFKGHRLCVSKSSYRDAIILECHSGGLSGHFGRDKTITLVKERFFLAQVGCRCPPDYQTLSYLPRRKNYKH</sequence>
<gene>
    <name evidence="3" type="ORF">OSB04_020409</name>
</gene>
<dbReference type="PANTHER" id="PTHR37984:SF5">
    <property type="entry name" value="PROTEIN NYNRIN-LIKE"/>
    <property type="match status" value="1"/>
</dbReference>
<feature type="domain" description="Reverse transcriptase" evidence="2">
    <location>
        <begin position="1"/>
        <end position="104"/>
    </location>
</feature>
<dbReference type="AlphaFoldDB" id="A0AA38WGT3"/>
<evidence type="ECO:0000256" key="1">
    <source>
        <dbReference type="ARBA" id="ARBA00023268"/>
    </source>
</evidence>
<dbReference type="Gene3D" id="3.10.10.10">
    <property type="entry name" value="HIV Type 1 Reverse Transcriptase, subunit A, domain 1"/>
    <property type="match status" value="1"/>
</dbReference>
<dbReference type="Pfam" id="PF00078">
    <property type="entry name" value="RVT_1"/>
    <property type="match status" value="1"/>
</dbReference>
<protein>
    <recommendedName>
        <fullName evidence="2">Reverse transcriptase domain-containing protein</fullName>
    </recommendedName>
</protein>
<dbReference type="Gene3D" id="1.10.340.70">
    <property type="match status" value="1"/>
</dbReference>
<dbReference type="Pfam" id="PF17919">
    <property type="entry name" value="RT_RNaseH_2"/>
    <property type="match status" value="1"/>
</dbReference>